<organism evidence="1 2">
    <name type="scientific">Aquipluma nitroreducens</name>
    <dbReference type="NCBI Taxonomy" id="2010828"/>
    <lineage>
        <taxon>Bacteria</taxon>
        <taxon>Pseudomonadati</taxon>
        <taxon>Bacteroidota</taxon>
        <taxon>Bacteroidia</taxon>
        <taxon>Marinilabiliales</taxon>
        <taxon>Prolixibacteraceae</taxon>
        <taxon>Aquipluma</taxon>
    </lineage>
</organism>
<protein>
    <recommendedName>
        <fullName evidence="3">TonB-dependent receptor</fullName>
    </recommendedName>
</protein>
<proteinExistence type="predicted"/>
<dbReference type="Pfam" id="PF18939">
    <property type="entry name" value="DUF5686"/>
    <property type="match status" value="1"/>
</dbReference>
<evidence type="ECO:0000313" key="1">
    <source>
        <dbReference type="EMBL" id="BBE16655.1"/>
    </source>
</evidence>
<keyword evidence="2" id="KW-1185">Reference proteome</keyword>
<accession>A0A5K7S5A2</accession>
<dbReference type="InterPro" id="IPR043741">
    <property type="entry name" value="DUF5686"/>
</dbReference>
<reference evidence="1" key="1">
    <citation type="journal article" date="2020" name="Int. J. Syst. Evol. Microbiol.">
        <title>Aquipluma nitroreducens gen. nov. sp. nov., a novel facultatively anaerobic bacterium isolated from a freshwater lake.</title>
        <authorList>
            <person name="Watanabe M."/>
            <person name="Kojima H."/>
            <person name="Fukui M."/>
        </authorList>
    </citation>
    <scope>NUCLEOTIDE SEQUENCE</scope>
    <source>
        <strain evidence="1">MeG22</strain>
    </source>
</reference>
<name>A0A5K7S5A2_9BACT</name>
<evidence type="ECO:0008006" key="3">
    <source>
        <dbReference type="Google" id="ProtNLM"/>
    </source>
</evidence>
<dbReference type="AlphaFoldDB" id="A0A5K7S5A2"/>
<dbReference type="Pfam" id="PF13715">
    <property type="entry name" value="CarbopepD_reg_2"/>
    <property type="match status" value="1"/>
</dbReference>
<dbReference type="SUPFAM" id="SSF49464">
    <property type="entry name" value="Carboxypeptidase regulatory domain-like"/>
    <property type="match status" value="1"/>
</dbReference>
<evidence type="ECO:0000313" key="2">
    <source>
        <dbReference type="Proteomes" id="UP001193389"/>
    </source>
</evidence>
<dbReference type="Gene3D" id="2.60.40.1120">
    <property type="entry name" value="Carboxypeptidase-like, regulatory domain"/>
    <property type="match status" value="1"/>
</dbReference>
<dbReference type="Proteomes" id="UP001193389">
    <property type="component" value="Chromosome"/>
</dbReference>
<gene>
    <name evidence="1" type="ORF">AQPE_0795</name>
</gene>
<dbReference type="EMBL" id="AP018694">
    <property type="protein sequence ID" value="BBE16655.1"/>
    <property type="molecule type" value="Genomic_DNA"/>
</dbReference>
<dbReference type="InterPro" id="IPR008969">
    <property type="entry name" value="CarboxyPept-like_regulatory"/>
</dbReference>
<dbReference type="KEGG" id="anf:AQPE_0795"/>
<sequence length="862" mass="99379">MHAQGILGRVTNLQGEAIPFATIYVPDLSTGTTSNSDGNYELKLPEGKRKVLFQCLGYQTQTVEPIVGKSFQEINIRLEMQEYQIPEIKVMASGEDPAYYIMRRAIAMAPYYQKQVSKYSCKVYLKGSGNFEKIPFLLEKQMKKEGLKENQPFVMETVSQIDFELPDRLNQKVLAMRSSGKENNTSPMGMITNNLYDAEKYGVVSPVGKNALKVYNFILSGVFQDQGRTINKITVIPKTKGNDVFSGFIFIADEFWNIHSADLHLHIPMTDVNVRQFYGEVNKNTWMPVSLDFDMDFSGFGLKMKYKYVASINEYKTTLNPELDHSFLERLKTQQLNEQRSVEAFVAKEQKEQQAIAKSKEQKRIDALMQKEKLSNRETLKLNRMIETEAQRNSPPEPLEIKSSFQVSQKQVNNDSAYWKTLRPIPLTSGEKSSFAAKDSFLQVSAKPEFQDSVRNSKRKFKIKHLLFGKTYDYSIDSIRQYERFTIPNLTAPTSLSFNSVDGLRAQLPFSYVRSDSTGHLLRLEPQFAYAFARKKLDASFSFSRRTNGMTNSWISVSAGTTTVDFNRTSGLNSLTNDFYTLWLEENYKRFYRRDFLQLNASRDLINGLNLNATLDYSDNSALSNHSSYSFIDHKDKVIQPNIPINNTLESWQLENHQTFAYRLVLEYTPQHRYRVQNHTKTYVESKFPTYSLIYKSALSGIFGSDARYDLLKLGLRQKIDFGIDDHFSYSVNRGKFLNRNRVYFDDFQHFNTQSTGFMFSSYENSFRLLPFYQFSTSDQFLEAHANWQTRRLILKQLPVIKNSSISERLFINYLDTPELKRYVETGYGISNLFLLLNVEAVAGFENGKFRSAGVKVSLNLK</sequence>